<evidence type="ECO:0000256" key="5">
    <source>
        <dbReference type="ARBA" id="ARBA00023002"/>
    </source>
</evidence>
<comment type="cofactor">
    <cofactor evidence="1 8">
        <name>heme</name>
        <dbReference type="ChEBI" id="CHEBI:30413"/>
    </cofactor>
</comment>
<dbReference type="Proteomes" id="UP000015102">
    <property type="component" value="Unassembled WGS sequence"/>
</dbReference>
<evidence type="ECO:0000256" key="7">
    <source>
        <dbReference type="ARBA" id="ARBA00023033"/>
    </source>
</evidence>
<protein>
    <recommendedName>
        <fullName evidence="12">Cytochrome P450</fullName>
    </recommendedName>
</protein>
<evidence type="ECO:0000256" key="8">
    <source>
        <dbReference type="PIRSR" id="PIRSR602401-1"/>
    </source>
</evidence>
<dbReference type="STRING" id="36166.T1GM25"/>
<sequence>MYGSLKRFDILFYFFPAYYKLQKQLSVFRKYMKKFIIIEERREYIQDSLNIDESQNNSFYAKRKLAFLDNLLTAKIDNKPLEYKDILDEVSTFLFEGHDTTASAVSFLFYSLSRHPEVQEKLYKEQMSLSSDPNWEPTYEEIQEMKYMELTIKESLRLFPSVPGIGRTPQTDLDINGQKVPAYSTIIILLMAMGYNEDYFDKPCEFIPERFIADNRTGANPFDHVPFSAGPRNCIGQKFALMEVKAIMCQIIRNFKILPPVDGLKTNGIFDISSENRNVGRTKWDPLMSAALTLKSCNGIYIRLEER</sequence>
<dbReference type="SUPFAM" id="SSF48264">
    <property type="entry name" value="Cytochrome P450"/>
    <property type="match status" value="1"/>
</dbReference>
<evidence type="ECO:0000256" key="6">
    <source>
        <dbReference type="ARBA" id="ARBA00023004"/>
    </source>
</evidence>
<dbReference type="Gene3D" id="1.10.630.10">
    <property type="entry name" value="Cytochrome P450"/>
    <property type="match status" value="1"/>
</dbReference>
<dbReference type="GO" id="GO:0005506">
    <property type="term" value="F:iron ion binding"/>
    <property type="evidence" value="ECO:0007669"/>
    <property type="project" value="InterPro"/>
</dbReference>
<dbReference type="InterPro" id="IPR001128">
    <property type="entry name" value="Cyt_P450"/>
</dbReference>
<evidence type="ECO:0000256" key="4">
    <source>
        <dbReference type="ARBA" id="ARBA00022723"/>
    </source>
</evidence>
<dbReference type="PROSITE" id="PS00086">
    <property type="entry name" value="CYTOCHROME_P450"/>
    <property type="match status" value="1"/>
</dbReference>
<dbReference type="InterPro" id="IPR002401">
    <property type="entry name" value="Cyt_P450_E_grp-I"/>
</dbReference>
<dbReference type="EnsemblMetazoa" id="MESCA004593-RA">
    <property type="protein sequence ID" value="MESCA004593-PA"/>
    <property type="gene ID" value="MESCA004593"/>
</dbReference>
<organism evidence="10 11">
    <name type="scientific">Megaselia scalaris</name>
    <name type="common">Humpbacked fly</name>
    <name type="synonym">Phora scalaris</name>
    <dbReference type="NCBI Taxonomy" id="36166"/>
    <lineage>
        <taxon>Eukaryota</taxon>
        <taxon>Metazoa</taxon>
        <taxon>Ecdysozoa</taxon>
        <taxon>Arthropoda</taxon>
        <taxon>Hexapoda</taxon>
        <taxon>Insecta</taxon>
        <taxon>Pterygota</taxon>
        <taxon>Neoptera</taxon>
        <taxon>Endopterygota</taxon>
        <taxon>Diptera</taxon>
        <taxon>Brachycera</taxon>
        <taxon>Muscomorpha</taxon>
        <taxon>Platypezoidea</taxon>
        <taxon>Phoridae</taxon>
        <taxon>Megaseliini</taxon>
        <taxon>Megaselia</taxon>
    </lineage>
</organism>
<dbReference type="PRINTS" id="PR00385">
    <property type="entry name" value="P450"/>
</dbReference>
<evidence type="ECO:0000256" key="3">
    <source>
        <dbReference type="ARBA" id="ARBA00022617"/>
    </source>
</evidence>
<dbReference type="InterPro" id="IPR017972">
    <property type="entry name" value="Cyt_P450_CS"/>
</dbReference>
<comment type="similarity">
    <text evidence="2 9">Belongs to the cytochrome P450 family.</text>
</comment>
<dbReference type="GO" id="GO:0016705">
    <property type="term" value="F:oxidoreductase activity, acting on paired donors, with incorporation or reduction of molecular oxygen"/>
    <property type="evidence" value="ECO:0007669"/>
    <property type="project" value="InterPro"/>
</dbReference>
<evidence type="ECO:0008006" key="12">
    <source>
        <dbReference type="Google" id="ProtNLM"/>
    </source>
</evidence>
<evidence type="ECO:0000313" key="11">
    <source>
        <dbReference type="Proteomes" id="UP000015102"/>
    </source>
</evidence>
<keyword evidence="4 8" id="KW-0479">Metal-binding</keyword>
<dbReference type="GO" id="GO:0004497">
    <property type="term" value="F:monooxygenase activity"/>
    <property type="evidence" value="ECO:0007669"/>
    <property type="project" value="UniProtKB-KW"/>
</dbReference>
<evidence type="ECO:0000256" key="9">
    <source>
        <dbReference type="RuleBase" id="RU000461"/>
    </source>
</evidence>
<keyword evidence="6 8" id="KW-0408">Iron</keyword>
<accession>T1GM25</accession>
<dbReference type="Pfam" id="PF00067">
    <property type="entry name" value="p450"/>
    <property type="match status" value="1"/>
</dbReference>
<evidence type="ECO:0000256" key="1">
    <source>
        <dbReference type="ARBA" id="ARBA00001971"/>
    </source>
</evidence>
<dbReference type="GO" id="GO:0020037">
    <property type="term" value="F:heme binding"/>
    <property type="evidence" value="ECO:0007669"/>
    <property type="project" value="InterPro"/>
</dbReference>
<dbReference type="HOGENOM" id="CLU_001570_5_7_1"/>
<dbReference type="OMA" id="MEYLEMI"/>
<keyword evidence="11" id="KW-1185">Reference proteome</keyword>
<keyword evidence="3 8" id="KW-0349">Heme</keyword>
<reference evidence="11" key="1">
    <citation type="submission" date="2013-02" db="EMBL/GenBank/DDBJ databases">
        <authorList>
            <person name="Hughes D."/>
        </authorList>
    </citation>
    <scope>NUCLEOTIDE SEQUENCE</scope>
    <source>
        <strain>Durham</strain>
        <strain evidence="11">NC isolate 2 -- Noor lab</strain>
    </source>
</reference>
<reference evidence="10" key="2">
    <citation type="submission" date="2015-06" db="UniProtKB">
        <authorList>
            <consortium name="EnsemblMetazoa"/>
        </authorList>
    </citation>
    <scope>IDENTIFICATION</scope>
</reference>
<evidence type="ECO:0000313" key="10">
    <source>
        <dbReference type="EnsemblMetazoa" id="MESCA004593-PA"/>
    </source>
</evidence>
<feature type="binding site" description="axial binding residue" evidence="8">
    <location>
        <position position="234"/>
    </location>
    <ligand>
        <name>heme</name>
        <dbReference type="ChEBI" id="CHEBI:30413"/>
    </ligand>
    <ligandPart>
        <name>Fe</name>
        <dbReference type="ChEBI" id="CHEBI:18248"/>
    </ligandPart>
</feature>
<dbReference type="AlphaFoldDB" id="T1GM25"/>
<dbReference type="InterPro" id="IPR050196">
    <property type="entry name" value="Cytochrome_P450_Monoox"/>
</dbReference>
<evidence type="ECO:0000256" key="2">
    <source>
        <dbReference type="ARBA" id="ARBA00010617"/>
    </source>
</evidence>
<dbReference type="PANTHER" id="PTHR24291">
    <property type="entry name" value="CYTOCHROME P450 FAMILY 4"/>
    <property type="match status" value="1"/>
</dbReference>
<dbReference type="InterPro" id="IPR036396">
    <property type="entry name" value="Cyt_P450_sf"/>
</dbReference>
<keyword evidence="5 9" id="KW-0560">Oxidoreductase</keyword>
<dbReference type="PANTHER" id="PTHR24291:SF203">
    <property type="entry name" value="CYTOCHROME P450 4D1-RELATED"/>
    <property type="match status" value="1"/>
</dbReference>
<dbReference type="PRINTS" id="PR00463">
    <property type="entry name" value="EP450I"/>
</dbReference>
<keyword evidence="7 9" id="KW-0503">Monooxygenase</keyword>
<name>T1GM25_MEGSC</name>
<proteinExistence type="inferred from homology"/>
<dbReference type="EMBL" id="CAQQ02138149">
    <property type="status" value="NOT_ANNOTATED_CDS"/>
    <property type="molecule type" value="Genomic_DNA"/>
</dbReference>